<evidence type="ECO:0000256" key="1">
    <source>
        <dbReference type="ARBA" id="ARBA00008668"/>
    </source>
</evidence>
<keyword evidence="5" id="KW-1185">Reference proteome</keyword>
<keyword evidence="3" id="KW-0732">Signal</keyword>
<dbReference type="PANTHER" id="PTHR45642:SF7">
    <property type="entry name" value="GDSL ESTERASE_LIPASE"/>
    <property type="match status" value="1"/>
</dbReference>
<proteinExistence type="inferred from homology"/>
<dbReference type="InterPro" id="IPR050592">
    <property type="entry name" value="GDSL_lipolytic_enzyme"/>
</dbReference>
<dbReference type="Gene3D" id="3.40.50.1110">
    <property type="entry name" value="SGNH hydrolase"/>
    <property type="match status" value="1"/>
</dbReference>
<feature type="signal peptide" evidence="3">
    <location>
        <begin position="1"/>
        <end position="24"/>
    </location>
</feature>
<dbReference type="EMBL" id="CP144750">
    <property type="protein sequence ID" value="WVZ82984.1"/>
    <property type="molecule type" value="Genomic_DNA"/>
</dbReference>
<comment type="similarity">
    <text evidence="1">Belongs to the 'GDSL' lipolytic enzyme family.</text>
</comment>
<name>A0AAQ3U0Z1_PASNO</name>
<dbReference type="AlphaFoldDB" id="A0AAQ3U0Z1"/>
<protein>
    <recommendedName>
        <fullName evidence="6">GDSL esterase/lipase</fullName>
    </recommendedName>
</protein>
<reference evidence="4 5" key="1">
    <citation type="submission" date="2024-02" db="EMBL/GenBank/DDBJ databases">
        <title>High-quality chromosome-scale genome assembly of Pensacola bahiagrass (Paspalum notatum Flugge var. saurae).</title>
        <authorList>
            <person name="Vega J.M."/>
            <person name="Podio M."/>
            <person name="Orjuela J."/>
            <person name="Siena L.A."/>
            <person name="Pessino S.C."/>
            <person name="Combes M.C."/>
            <person name="Mariac C."/>
            <person name="Albertini E."/>
            <person name="Pupilli F."/>
            <person name="Ortiz J.P.A."/>
            <person name="Leblanc O."/>
        </authorList>
    </citation>
    <scope>NUCLEOTIDE SEQUENCE [LARGE SCALE GENOMIC DNA]</scope>
    <source>
        <strain evidence="4">R1</strain>
        <tissue evidence="4">Leaf</tissue>
    </source>
</reference>
<feature type="compositionally biased region" description="Basic residues" evidence="2">
    <location>
        <begin position="76"/>
        <end position="88"/>
    </location>
</feature>
<dbReference type="CDD" id="cd01837">
    <property type="entry name" value="SGNH_plant_lipase_like"/>
    <property type="match status" value="1"/>
</dbReference>
<dbReference type="GO" id="GO:0016788">
    <property type="term" value="F:hydrolase activity, acting on ester bonds"/>
    <property type="evidence" value="ECO:0007669"/>
    <property type="project" value="InterPro"/>
</dbReference>
<feature type="compositionally biased region" description="Low complexity" evidence="2">
    <location>
        <begin position="139"/>
        <end position="149"/>
    </location>
</feature>
<dbReference type="Pfam" id="PF00657">
    <property type="entry name" value="Lipase_GDSL"/>
    <property type="match status" value="1"/>
</dbReference>
<dbReference type="InterPro" id="IPR035669">
    <property type="entry name" value="SGNH_plant_lipase-like"/>
</dbReference>
<feature type="chain" id="PRO_5042969472" description="GDSL esterase/lipase" evidence="3">
    <location>
        <begin position="25"/>
        <end position="487"/>
    </location>
</feature>
<feature type="compositionally biased region" description="Pro residues" evidence="2">
    <location>
        <begin position="59"/>
        <end position="74"/>
    </location>
</feature>
<evidence type="ECO:0000256" key="3">
    <source>
        <dbReference type="SAM" id="SignalP"/>
    </source>
</evidence>
<feature type="region of interest" description="Disordered" evidence="2">
    <location>
        <begin position="33"/>
        <end position="149"/>
    </location>
</feature>
<dbReference type="PANTHER" id="PTHR45642">
    <property type="entry name" value="GDSL ESTERASE/LIPASE EXL3"/>
    <property type="match status" value="1"/>
</dbReference>
<organism evidence="4 5">
    <name type="scientific">Paspalum notatum var. saurae</name>
    <dbReference type="NCBI Taxonomy" id="547442"/>
    <lineage>
        <taxon>Eukaryota</taxon>
        <taxon>Viridiplantae</taxon>
        <taxon>Streptophyta</taxon>
        <taxon>Embryophyta</taxon>
        <taxon>Tracheophyta</taxon>
        <taxon>Spermatophyta</taxon>
        <taxon>Magnoliopsida</taxon>
        <taxon>Liliopsida</taxon>
        <taxon>Poales</taxon>
        <taxon>Poaceae</taxon>
        <taxon>PACMAD clade</taxon>
        <taxon>Panicoideae</taxon>
        <taxon>Andropogonodae</taxon>
        <taxon>Paspaleae</taxon>
        <taxon>Paspalinae</taxon>
        <taxon>Paspalum</taxon>
    </lineage>
</organism>
<evidence type="ECO:0000313" key="5">
    <source>
        <dbReference type="Proteomes" id="UP001341281"/>
    </source>
</evidence>
<dbReference type="Proteomes" id="UP001341281">
    <property type="component" value="Chromosome 06"/>
</dbReference>
<gene>
    <name evidence="4" type="ORF">U9M48_030179</name>
</gene>
<accession>A0AAQ3U0Z1</accession>
<dbReference type="InterPro" id="IPR001087">
    <property type="entry name" value="GDSL"/>
</dbReference>
<evidence type="ECO:0008006" key="6">
    <source>
        <dbReference type="Google" id="ProtNLM"/>
    </source>
</evidence>
<evidence type="ECO:0000256" key="2">
    <source>
        <dbReference type="SAM" id="MobiDB-lite"/>
    </source>
</evidence>
<dbReference type="InterPro" id="IPR036514">
    <property type="entry name" value="SGNH_hydro_sf"/>
</dbReference>
<evidence type="ECO:0000313" key="4">
    <source>
        <dbReference type="EMBL" id="WVZ82984.1"/>
    </source>
</evidence>
<sequence>MRSSFQQQVQLLLVAALLIVVTGALHCHPCATAAASSDAPPPDHHQETPPADAEDQQQAPPPPPPPRAPSPSPPAGRRRGTSSPHRRPPSPPPPPKQDHGHDGDGQQPPPNPEPSEEDGPPAVLPPRVVVSPQDPHPPGSAGVAAPPGVVNRTTGCTTLLVLGDSTVDPGNNNRLPTTARANFLPYGINFYGRRPTGRFTNGRLATDMLAEKLGLGRTIPGFYDPNLRLAQLRRGVSFASGGSGYDDSTANRINVLSFSAQLRNLVRYKLLIRTLIGPRRAERLLNRAAFVISSGTNDMLSLYLASTNRSSSSNNAAASSSIQDMDTYENHLIARVANYTQAMILLGARRFIFVGLPPMGCLPIARTLVGTGSDRCDETLNQIAVSFNSKLIQLLNFVNFQRQIATSYIDTYTAIHDATADPKTFGLTEVSRGCCGSGVIEVGQTCRGRRTCGDPSHYLYWDAIHPTETTNQLIADVMMDSITQLYS</sequence>
<dbReference type="SUPFAM" id="SSF52266">
    <property type="entry name" value="SGNH hydrolase"/>
    <property type="match status" value="1"/>
</dbReference>